<dbReference type="GeneID" id="79790209"/>
<gene>
    <name evidence="1" type="ORF">QRO08_22955</name>
</gene>
<proteinExistence type="predicted"/>
<evidence type="ECO:0000313" key="1">
    <source>
        <dbReference type="EMBL" id="WIY48641.1"/>
    </source>
</evidence>
<organism evidence="1 2">
    <name type="scientific">Paracidovorax citrulli</name>
    <name type="common">Acidovorax citrulli</name>
    <dbReference type="NCBI Taxonomy" id="80869"/>
    <lineage>
        <taxon>Bacteria</taxon>
        <taxon>Pseudomonadati</taxon>
        <taxon>Pseudomonadota</taxon>
        <taxon>Betaproteobacteria</taxon>
        <taxon>Burkholderiales</taxon>
        <taxon>Comamonadaceae</taxon>
        <taxon>Paracidovorax</taxon>
    </lineage>
</organism>
<name>A0ABY9ANX1_PARCI</name>
<accession>A0ABY9ANX1</accession>
<dbReference type="RefSeq" id="WP_133246150.1">
    <property type="nucleotide sequence ID" value="NZ_CP023687.1"/>
</dbReference>
<reference evidence="1 2" key="1">
    <citation type="submission" date="2023-06" db="EMBL/GenBank/DDBJ databases">
        <authorList>
            <person name="Ham H."/>
            <person name="Park D.S."/>
        </authorList>
    </citation>
    <scope>NUCLEOTIDE SEQUENCE [LARGE SCALE GENOMIC DNA]</scope>
    <source>
        <strain evidence="1 2">KACC 17005</strain>
    </source>
</reference>
<keyword evidence="2" id="KW-1185">Reference proteome</keyword>
<dbReference type="Proteomes" id="UP001242732">
    <property type="component" value="Chromosome"/>
</dbReference>
<protein>
    <submittedName>
        <fullName evidence="1">Uncharacterized protein</fullName>
    </submittedName>
</protein>
<evidence type="ECO:0000313" key="2">
    <source>
        <dbReference type="Proteomes" id="UP001242732"/>
    </source>
</evidence>
<sequence>MFSTKFSKITEQVPSATKALRLVERYLEDAATQQRLGKIRLEPRYLQKISEIDSSHELAMLISLLLSEHILRRVIVVESPAGGGVAEYSSIDEVPNRLHDHHRDMWMEVTPDVLRTYYVAESP</sequence>
<dbReference type="EMBL" id="CP127363">
    <property type="protein sequence ID" value="WIY48641.1"/>
    <property type="molecule type" value="Genomic_DNA"/>
</dbReference>